<feature type="region of interest" description="Disordered" evidence="1">
    <location>
        <begin position="1"/>
        <end position="30"/>
    </location>
</feature>
<keyword evidence="3" id="KW-1185">Reference proteome</keyword>
<protein>
    <submittedName>
        <fullName evidence="2">Uncharacterized protein</fullName>
    </submittedName>
</protein>
<reference evidence="3" key="2">
    <citation type="submission" date="2009-11" db="EMBL/GenBank/DDBJ databases">
        <title>The Genome Sequence of Allomyces macrogynus strain ATCC 38327.</title>
        <authorList>
            <consortium name="The Broad Institute Genome Sequencing Platform"/>
            <person name="Russ C."/>
            <person name="Cuomo C."/>
            <person name="Shea T."/>
            <person name="Young S.K."/>
            <person name="Zeng Q."/>
            <person name="Koehrsen M."/>
            <person name="Haas B."/>
            <person name="Borodovsky M."/>
            <person name="Guigo R."/>
            <person name="Alvarado L."/>
            <person name="Berlin A."/>
            <person name="Borenstein D."/>
            <person name="Chen Z."/>
            <person name="Engels R."/>
            <person name="Freedman E."/>
            <person name="Gellesch M."/>
            <person name="Goldberg J."/>
            <person name="Griggs A."/>
            <person name="Gujja S."/>
            <person name="Heiman D."/>
            <person name="Hepburn T."/>
            <person name="Howarth C."/>
            <person name="Jen D."/>
            <person name="Larson L."/>
            <person name="Lewis B."/>
            <person name="Mehta T."/>
            <person name="Park D."/>
            <person name="Pearson M."/>
            <person name="Roberts A."/>
            <person name="Saif S."/>
            <person name="Shenoy N."/>
            <person name="Sisk P."/>
            <person name="Stolte C."/>
            <person name="Sykes S."/>
            <person name="Walk T."/>
            <person name="White J."/>
            <person name="Yandava C."/>
            <person name="Burger G."/>
            <person name="Gray M.W."/>
            <person name="Holland P.W.H."/>
            <person name="King N."/>
            <person name="Lang F.B.F."/>
            <person name="Roger A.J."/>
            <person name="Ruiz-Trillo I."/>
            <person name="Lander E."/>
            <person name="Nusbaum C."/>
        </authorList>
    </citation>
    <scope>NUCLEOTIDE SEQUENCE [LARGE SCALE GENOMIC DNA]</scope>
    <source>
        <strain evidence="3">ATCC 38327</strain>
    </source>
</reference>
<proteinExistence type="predicted"/>
<dbReference type="EMBL" id="GG745346">
    <property type="protein sequence ID" value="KNE64936.1"/>
    <property type="molecule type" value="Genomic_DNA"/>
</dbReference>
<name>A0A0L0SR05_ALLM3</name>
<gene>
    <name evidence="2" type="ORF">AMAG_10601</name>
</gene>
<dbReference type="AlphaFoldDB" id="A0A0L0SR05"/>
<accession>A0A0L0SR05</accession>
<evidence type="ECO:0000313" key="2">
    <source>
        <dbReference type="EMBL" id="KNE64936.1"/>
    </source>
</evidence>
<organism evidence="2 3">
    <name type="scientific">Allomyces macrogynus (strain ATCC 38327)</name>
    <name type="common">Allomyces javanicus var. macrogynus</name>
    <dbReference type="NCBI Taxonomy" id="578462"/>
    <lineage>
        <taxon>Eukaryota</taxon>
        <taxon>Fungi</taxon>
        <taxon>Fungi incertae sedis</taxon>
        <taxon>Blastocladiomycota</taxon>
        <taxon>Blastocladiomycetes</taxon>
        <taxon>Blastocladiales</taxon>
        <taxon>Blastocladiaceae</taxon>
        <taxon>Allomyces</taxon>
    </lineage>
</organism>
<evidence type="ECO:0000313" key="3">
    <source>
        <dbReference type="Proteomes" id="UP000054350"/>
    </source>
</evidence>
<dbReference type="VEuPathDB" id="FungiDB:AMAG_10601"/>
<reference evidence="2 3" key="1">
    <citation type="submission" date="2009-11" db="EMBL/GenBank/DDBJ databases">
        <title>Annotation of Allomyces macrogynus ATCC 38327.</title>
        <authorList>
            <consortium name="The Broad Institute Genome Sequencing Platform"/>
            <person name="Russ C."/>
            <person name="Cuomo C."/>
            <person name="Burger G."/>
            <person name="Gray M.W."/>
            <person name="Holland P.W.H."/>
            <person name="King N."/>
            <person name="Lang F.B.F."/>
            <person name="Roger A.J."/>
            <person name="Ruiz-Trillo I."/>
            <person name="Young S.K."/>
            <person name="Zeng Q."/>
            <person name="Gargeya S."/>
            <person name="Fitzgerald M."/>
            <person name="Haas B."/>
            <person name="Abouelleil A."/>
            <person name="Alvarado L."/>
            <person name="Arachchi H.M."/>
            <person name="Berlin A."/>
            <person name="Chapman S.B."/>
            <person name="Gearin G."/>
            <person name="Goldberg J."/>
            <person name="Griggs A."/>
            <person name="Gujja S."/>
            <person name="Hansen M."/>
            <person name="Heiman D."/>
            <person name="Howarth C."/>
            <person name="Larimer J."/>
            <person name="Lui A."/>
            <person name="MacDonald P.J.P."/>
            <person name="McCowen C."/>
            <person name="Montmayeur A."/>
            <person name="Murphy C."/>
            <person name="Neiman D."/>
            <person name="Pearson M."/>
            <person name="Priest M."/>
            <person name="Roberts A."/>
            <person name="Saif S."/>
            <person name="Shea T."/>
            <person name="Sisk P."/>
            <person name="Stolte C."/>
            <person name="Sykes S."/>
            <person name="Wortman J."/>
            <person name="Nusbaum C."/>
            <person name="Birren B."/>
        </authorList>
    </citation>
    <scope>NUCLEOTIDE SEQUENCE [LARGE SCALE GENOMIC DNA]</scope>
    <source>
        <strain evidence="2 3">ATCC 38327</strain>
    </source>
</reference>
<dbReference type="Proteomes" id="UP000054350">
    <property type="component" value="Unassembled WGS sequence"/>
</dbReference>
<sequence length="269" mass="29935">MSTVTKHRASATAKAMVSTNKQVPPVDTPQPRTMLIETSHMNAFIEQLGAAISDYQDGNPSATLNWPLITSLQKLKQDMEKVMREGAMLLESNTSDSMDAAENTAVPAAAADSASRSSTVDLRYSMAVPSGKKTVDVVDAIAVHEVTDDMPCLVRPFLKNVHQRRMLADKKKVVEPGKTKRAMPKMDVVVVKDGVYYYTVGWLALVINRSKFRDYETALKKMREAINKDADLRGWGKEKKLAAIKAGNFRMWMVTEEAFKERLLSLCVH</sequence>
<evidence type="ECO:0000256" key="1">
    <source>
        <dbReference type="SAM" id="MobiDB-lite"/>
    </source>
</evidence>
<dbReference type="OrthoDB" id="10408915at2759"/>